<dbReference type="Proteomes" id="UP000250235">
    <property type="component" value="Unassembled WGS sequence"/>
</dbReference>
<reference evidence="1 2" key="1">
    <citation type="journal article" date="2015" name="Proc. Natl. Acad. Sci. U.S.A.">
        <title>The resurrection genome of Boea hygrometrica: A blueprint for survival of dehydration.</title>
        <authorList>
            <person name="Xiao L."/>
            <person name="Yang G."/>
            <person name="Zhang L."/>
            <person name="Yang X."/>
            <person name="Zhao S."/>
            <person name="Ji Z."/>
            <person name="Zhou Q."/>
            <person name="Hu M."/>
            <person name="Wang Y."/>
            <person name="Chen M."/>
            <person name="Xu Y."/>
            <person name="Jin H."/>
            <person name="Xiao X."/>
            <person name="Hu G."/>
            <person name="Bao F."/>
            <person name="Hu Y."/>
            <person name="Wan P."/>
            <person name="Li L."/>
            <person name="Deng X."/>
            <person name="Kuang T."/>
            <person name="Xiang C."/>
            <person name="Zhu J.K."/>
            <person name="Oliver M.J."/>
            <person name="He Y."/>
        </authorList>
    </citation>
    <scope>NUCLEOTIDE SEQUENCE [LARGE SCALE GENOMIC DNA]</scope>
    <source>
        <strain evidence="2">cv. XS01</strain>
    </source>
</reference>
<evidence type="ECO:0000313" key="1">
    <source>
        <dbReference type="EMBL" id="KZV35597.1"/>
    </source>
</evidence>
<keyword evidence="2" id="KW-1185">Reference proteome</keyword>
<organism evidence="1 2">
    <name type="scientific">Dorcoceras hygrometricum</name>
    <dbReference type="NCBI Taxonomy" id="472368"/>
    <lineage>
        <taxon>Eukaryota</taxon>
        <taxon>Viridiplantae</taxon>
        <taxon>Streptophyta</taxon>
        <taxon>Embryophyta</taxon>
        <taxon>Tracheophyta</taxon>
        <taxon>Spermatophyta</taxon>
        <taxon>Magnoliopsida</taxon>
        <taxon>eudicotyledons</taxon>
        <taxon>Gunneridae</taxon>
        <taxon>Pentapetalae</taxon>
        <taxon>asterids</taxon>
        <taxon>lamiids</taxon>
        <taxon>Lamiales</taxon>
        <taxon>Gesneriaceae</taxon>
        <taxon>Didymocarpoideae</taxon>
        <taxon>Trichosporeae</taxon>
        <taxon>Loxocarpinae</taxon>
        <taxon>Dorcoceras</taxon>
    </lineage>
</organism>
<sequence length="166" mass="18164">MQNSSVLLVQADEGVSVLVVDRIGDIYRSLPRRADVIVTTVGARHKCQQAWASPYCCSVDIFNYTSLGVPLLFQFGYLLVFSRLARLHINLKPLAQAPPLGVSSGAPPSPFNPRDIVIVAQNIGPIEVRGPTLRSDLLRSDMIYDVLSCSTCSKMIYTSVLKGDKL</sequence>
<proteinExistence type="predicted"/>
<gene>
    <name evidence="1" type="ORF">F511_23640</name>
</gene>
<name>A0A2Z7BTJ4_9LAMI</name>
<protein>
    <submittedName>
        <fullName evidence="1">Uncharacterized protein</fullName>
    </submittedName>
</protein>
<dbReference type="EMBL" id="KV004540">
    <property type="protein sequence ID" value="KZV35597.1"/>
    <property type="molecule type" value="Genomic_DNA"/>
</dbReference>
<evidence type="ECO:0000313" key="2">
    <source>
        <dbReference type="Proteomes" id="UP000250235"/>
    </source>
</evidence>
<dbReference type="AlphaFoldDB" id="A0A2Z7BTJ4"/>
<accession>A0A2Z7BTJ4</accession>